<dbReference type="Pfam" id="PF03796">
    <property type="entry name" value="DnaB_C"/>
    <property type="match status" value="1"/>
</dbReference>
<dbReference type="GO" id="GO:0004386">
    <property type="term" value="F:helicase activity"/>
    <property type="evidence" value="ECO:0007669"/>
    <property type="project" value="UniProtKB-KW"/>
</dbReference>
<evidence type="ECO:0000313" key="13">
    <source>
        <dbReference type="EMBL" id="MFC4526383.1"/>
    </source>
</evidence>
<dbReference type="PANTHER" id="PTHR30153:SF2">
    <property type="entry name" value="REPLICATIVE DNA HELICASE"/>
    <property type="match status" value="1"/>
</dbReference>
<keyword evidence="14" id="KW-1185">Reference proteome</keyword>
<keyword evidence="6 13" id="KW-0347">Helicase</keyword>
<dbReference type="PANTHER" id="PTHR30153">
    <property type="entry name" value="REPLICATIVE DNA HELICASE DNAB"/>
    <property type="match status" value="1"/>
</dbReference>
<dbReference type="InterPro" id="IPR036185">
    <property type="entry name" value="DNA_heli_DnaB-like_N_sf"/>
</dbReference>
<comment type="caution">
    <text evidence="13">The sequence shown here is derived from an EMBL/GenBank/DDBJ whole genome shotgun (WGS) entry which is preliminary data.</text>
</comment>
<accession>A0ABV9C083</accession>
<dbReference type="Gene3D" id="1.10.860.10">
    <property type="entry name" value="DNAb Helicase, Chain A"/>
    <property type="match status" value="1"/>
</dbReference>
<proteinExistence type="inferred from homology"/>
<evidence type="ECO:0000256" key="6">
    <source>
        <dbReference type="ARBA" id="ARBA00022806"/>
    </source>
</evidence>
<organism evidence="13 14">
    <name type="scientific">Dyella halodurans</name>
    <dbReference type="NCBI Taxonomy" id="1920171"/>
    <lineage>
        <taxon>Bacteria</taxon>
        <taxon>Pseudomonadati</taxon>
        <taxon>Pseudomonadota</taxon>
        <taxon>Gammaproteobacteria</taxon>
        <taxon>Lysobacterales</taxon>
        <taxon>Rhodanobacteraceae</taxon>
        <taxon>Dyella</taxon>
    </lineage>
</organism>
<dbReference type="InterPro" id="IPR007694">
    <property type="entry name" value="DNA_helicase_DnaB-like_C"/>
</dbReference>
<dbReference type="InterPro" id="IPR027417">
    <property type="entry name" value="P-loop_NTPase"/>
</dbReference>
<dbReference type="InterPro" id="IPR016136">
    <property type="entry name" value="DNA_helicase_N/primase_C"/>
</dbReference>
<evidence type="ECO:0000256" key="11">
    <source>
        <dbReference type="ARBA" id="ARBA00048954"/>
    </source>
</evidence>
<keyword evidence="3" id="KW-0235">DNA replication</keyword>
<protein>
    <recommendedName>
        <fullName evidence="10">DNA 5'-3' helicase</fullName>
        <ecNumber evidence="10">5.6.2.3</ecNumber>
    </recommendedName>
</protein>
<keyword evidence="4" id="KW-0547">Nucleotide-binding</keyword>
<evidence type="ECO:0000259" key="12">
    <source>
        <dbReference type="PROSITE" id="PS51199"/>
    </source>
</evidence>
<keyword evidence="8" id="KW-0238">DNA-binding</keyword>
<evidence type="ECO:0000256" key="4">
    <source>
        <dbReference type="ARBA" id="ARBA00022741"/>
    </source>
</evidence>
<dbReference type="SUPFAM" id="SSF48024">
    <property type="entry name" value="N-terminal domain of DnaB helicase"/>
    <property type="match status" value="1"/>
</dbReference>
<name>A0ABV9C083_9GAMM</name>
<dbReference type="CDD" id="cd00984">
    <property type="entry name" value="DnaB_C"/>
    <property type="match status" value="1"/>
</dbReference>
<evidence type="ECO:0000256" key="9">
    <source>
        <dbReference type="ARBA" id="ARBA00023235"/>
    </source>
</evidence>
<evidence type="ECO:0000256" key="1">
    <source>
        <dbReference type="ARBA" id="ARBA00008428"/>
    </source>
</evidence>
<keyword evidence="9" id="KW-0413">Isomerase</keyword>
<keyword evidence="5" id="KW-0378">Hydrolase</keyword>
<keyword evidence="2" id="KW-0639">Primosome</keyword>
<evidence type="ECO:0000256" key="8">
    <source>
        <dbReference type="ARBA" id="ARBA00023125"/>
    </source>
</evidence>
<evidence type="ECO:0000313" key="14">
    <source>
        <dbReference type="Proteomes" id="UP001595961"/>
    </source>
</evidence>
<dbReference type="RefSeq" id="WP_266151128.1">
    <property type="nucleotide sequence ID" value="NZ_CP064028.1"/>
</dbReference>
<evidence type="ECO:0000256" key="10">
    <source>
        <dbReference type="ARBA" id="ARBA00044969"/>
    </source>
</evidence>
<evidence type="ECO:0000256" key="7">
    <source>
        <dbReference type="ARBA" id="ARBA00022840"/>
    </source>
</evidence>
<dbReference type="EMBL" id="JBHSGA010000013">
    <property type="protein sequence ID" value="MFC4526383.1"/>
    <property type="molecule type" value="Genomic_DNA"/>
</dbReference>
<comment type="catalytic activity">
    <reaction evidence="11">
        <text>ATP + H2O = ADP + phosphate + H(+)</text>
        <dbReference type="Rhea" id="RHEA:13065"/>
        <dbReference type="ChEBI" id="CHEBI:15377"/>
        <dbReference type="ChEBI" id="CHEBI:15378"/>
        <dbReference type="ChEBI" id="CHEBI:30616"/>
        <dbReference type="ChEBI" id="CHEBI:43474"/>
        <dbReference type="ChEBI" id="CHEBI:456216"/>
        <dbReference type="EC" id="5.6.2.3"/>
    </reaction>
</comment>
<gene>
    <name evidence="13" type="ORF">ACFO5W_06990</name>
</gene>
<dbReference type="SUPFAM" id="SSF52540">
    <property type="entry name" value="P-loop containing nucleoside triphosphate hydrolases"/>
    <property type="match status" value="1"/>
</dbReference>
<dbReference type="Proteomes" id="UP001595961">
    <property type="component" value="Unassembled WGS sequence"/>
</dbReference>
<evidence type="ECO:0000256" key="5">
    <source>
        <dbReference type="ARBA" id="ARBA00022801"/>
    </source>
</evidence>
<reference evidence="14" key="1">
    <citation type="journal article" date="2019" name="Int. J. Syst. Evol. Microbiol.">
        <title>The Global Catalogue of Microorganisms (GCM) 10K type strain sequencing project: providing services to taxonomists for standard genome sequencing and annotation.</title>
        <authorList>
            <consortium name="The Broad Institute Genomics Platform"/>
            <consortium name="The Broad Institute Genome Sequencing Center for Infectious Disease"/>
            <person name="Wu L."/>
            <person name="Ma J."/>
        </authorList>
    </citation>
    <scope>NUCLEOTIDE SEQUENCE [LARGE SCALE GENOMIC DNA]</scope>
    <source>
        <strain evidence="14">CCM 4481</strain>
    </source>
</reference>
<dbReference type="EC" id="5.6.2.3" evidence="10"/>
<dbReference type="Gene3D" id="3.40.50.300">
    <property type="entry name" value="P-loop containing nucleotide triphosphate hydrolases"/>
    <property type="match status" value="1"/>
</dbReference>
<evidence type="ECO:0000256" key="3">
    <source>
        <dbReference type="ARBA" id="ARBA00022705"/>
    </source>
</evidence>
<evidence type="ECO:0000256" key="2">
    <source>
        <dbReference type="ARBA" id="ARBA00022515"/>
    </source>
</evidence>
<dbReference type="Pfam" id="PF00772">
    <property type="entry name" value="DnaB"/>
    <property type="match status" value="1"/>
</dbReference>
<feature type="domain" description="SF4 helicase" evidence="12">
    <location>
        <begin position="163"/>
        <end position="424"/>
    </location>
</feature>
<keyword evidence="7" id="KW-0067">ATP-binding</keyword>
<sequence length="430" mass="47243">MSKPHDSTILDIERTLLATLMLRPGDCFRVNVSPEYFVSELHADLFAAIRSLSSEGKPADPVSIADHFEQQGRRELGALAVTVAHEALLTAVPDAFAHRVTTAWRQRRAREIGMGLVESTDERAVDQAIAALMNLHATEQNHEWDAKEATRAAFQELTVIHESGGKLPGVTTGLKDLDDKLGGLHNGDMIVVGARAAMGKTAMLGGMARCAAEAGIPVGVISGEQPVEQLTLRTFSALSNVDAKKFRTAQFDEAEWTRVYGAIAKAGGLPMWFLDRSAPTLAEVVRVARRWKHKHGIKALYVDYLQRITGEGERKHEQVGFVARGLKNLARDLDIPVVVLAQVSRAVEGRTNQSPRMGDLSDSSEIEKEADQVLMLFRPGYYDENEDQSVAKVIVEKNRHGPTGYVDVRWHGGTMVFGDLDHRYDEAFGG</sequence>
<comment type="similarity">
    <text evidence="1">Belongs to the helicase family. DnaB subfamily.</text>
</comment>
<dbReference type="PROSITE" id="PS51199">
    <property type="entry name" value="SF4_HELICASE"/>
    <property type="match status" value="1"/>
</dbReference>
<dbReference type="InterPro" id="IPR007693">
    <property type="entry name" value="DNA_helicase_DnaB-like_N"/>
</dbReference>